<gene>
    <name evidence="2" type="ORF">RhiirC2_787281</name>
</gene>
<evidence type="ECO:0000256" key="1">
    <source>
        <dbReference type="SAM" id="MobiDB-lite"/>
    </source>
</evidence>
<evidence type="ECO:0000313" key="2">
    <source>
        <dbReference type="EMBL" id="PKK64588.1"/>
    </source>
</evidence>
<accession>A0A2N1MSK7</accession>
<dbReference type="PANTHER" id="PTHR35871:SF1">
    <property type="entry name" value="CXC1-LIKE CYSTEINE CLUSTER ASSOCIATED WITH KDZ TRANSPOSASES DOMAIN-CONTAINING PROTEIN"/>
    <property type="match status" value="1"/>
</dbReference>
<name>A0A2N1MSK7_9GLOM</name>
<reference evidence="2 3" key="2">
    <citation type="submission" date="2017-10" db="EMBL/GenBank/DDBJ databases">
        <title>Extensive intraspecific genome diversity in a model arbuscular mycorrhizal fungus.</title>
        <authorList>
            <person name="Chen E.C.H."/>
            <person name="Morin E."/>
            <person name="Baudet D."/>
            <person name="Noel J."/>
            <person name="Ndikumana S."/>
            <person name="Charron P."/>
            <person name="St-Onge C."/>
            <person name="Giorgi J."/>
            <person name="Grigoriev I.V."/>
            <person name="Roux C."/>
            <person name="Martin F.M."/>
            <person name="Corradi N."/>
        </authorList>
    </citation>
    <scope>NUCLEOTIDE SEQUENCE [LARGE SCALE GENOMIC DNA]</scope>
    <source>
        <strain evidence="2 3">C2</strain>
    </source>
</reference>
<dbReference type="EMBL" id="LLXL01001410">
    <property type="protein sequence ID" value="PKK64588.1"/>
    <property type="molecule type" value="Genomic_DNA"/>
</dbReference>
<dbReference type="PANTHER" id="PTHR35871">
    <property type="entry name" value="EXPRESSED PROTEIN"/>
    <property type="match status" value="1"/>
</dbReference>
<sequence>MSIYMEIQINSDLQANEKIHILVTYDETTFHSNDGRNSGWAPDNEQPLRKKGQGRAIHISRLQLSEEQKLSEIGNKIPHKARIMMNPGKNNDATHPNAIGIFAFDNSTSHGAFAPDALVASRMNVNPGGKQPKMRNTIFNGQVQSMNFPDNYWDPALQGKPKGMKQVIEECQLMGPGLIGYCRTNESKDIQCCMRHIFKNQPDFLAQKGMIQEGASKKYSRKNCDYSWTDLQQVVPIALNQVPLSQIRAFARKSYRYIDAYQKGLDVKQAEYAVKRYKRHRNLDIETTSNNFIENIIDEPQIILKSLLSNIEISNIIEIWKIRHISGFSCKYNIVILLDDETHLSKFHISIIFVRCLHCIQKFDYNKVICQNTNQRNRFEIVFFIAKTAVNIALETNSDCELIQLLKDFIEAKREQNVNNNDNVNHNIVEINKSNQENNNIEKI</sequence>
<evidence type="ECO:0000313" key="3">
    <source>
        <dbReference type="Proteomes" id="UP000233469"/>
    </source>
</evidence>
<dbReference type="Proteomes" id="UP000233469">
    <property type="component" value="Unassembled WGS sequence"/>
</dbReference>
<proteinExistence type="predicted"/>
<dbReference type="VEuPathDB" id="FungiDB:FUN_018696"/>
<dbReference type="VEuPathDB" id="FungiDB:RhiirA1_445261"/>
<dbReference type="AlphaFoldDB" id="A0A2N1MSK7"/>
<dbReference type="VEuPathDB" id="FungiDB:RhiirA1_455731"/>
<feature type="region of interest" description="Disordered" evidence="1">
    <location>
        <begin position="32"/>
        <end position="53"/>
    </location>
</feature>
<protein>
    <submittedName>
        <fullName evidence="2">Uncharacterized protein</fullName>
    </submittedName>
</protein>
<comment type="caution">
    <text evidence="2">The sequence shown here is derived from an EMBL/GenBank/DDBJ whole genome shotgun (WGS) entry which is preliminary data.</text>
</comment>
<reference evidence="2 3" key="1">
    <citation type="submission" date="2016-04" db="EMBL/GenBank/DDBJ databases">
        <title>Genome analyses suggest a sexual origin of heterokaryosis in a supposedly ancient asexual fungus.</title>
        <authorList>
            <person name="Ropars J."/>
            <person name="Sedzielewska K."/>
            <person name="Noel J."/>
            <person name="Charron P."/>
            <person name="Farinelli L."/>
            <person name="Marton T."/>
            <person name="Kruger M."/>
            <person name="Pelin A."/>
            <person name="Brachmann A."/>
            <person name="Corradi N."/>
        </authorList>
    </citation>
    <scope>NUCLEOTIDE SEQUENCE [LARGE SCALE GENOMIC DNA]</scope>
    <source>
        <strain evidence="2 3">C2</strain>
    </source>
</reference>
<organism evidence="2 3">
    <name type="scientific">Rhizophagus irregularis</name>
    <dbReference type="NCBI Taxonomy" id="588596"/>
    <lineage>
        <taxon>Eukaryota</taxon>
        <taxon>Fungi</taxon>
        <taxon>Fungi incertae sedis</taxon>
        <taxon>Mucoromycota</taxon>
        <taxon>Glomeromycotina</taxon>
        <taxon>Glomeromycetes</taxon>
        <taxon>Glomerales</taxon>
        <taxon>Glomeraceae</taxon>
        <taxon>Rhizophagus</taxon>
    </lineage>
</organism>